<dbReference type="STRING" id="1497020.DO97_19360"/>
<comment type="caution">
    <text evidence="1">The sequence shown here is derived from an EMBL/GenBank/DDBJ whole genome shotgun (WGS) entry which is preliminary data.</text>
</comment>
<organism evidence="1 2">
    <name type="scientific">Neosynechococcus sphagnicola sy1</name>
    <dbReference type="NCBI Taxonomy" id="1497020"/>
    <lineage>
        <taxon>Bacteria</taxon>
        <taxon>Bacillati</taxon>
        <taxon>Cyanobacteriota</taxon>
        <taxon>Cyanophyceae</taxon>
        <taxon>Neosynechococcales</taxon>
        <taxon>Neosynechococcaceae</taxon>
        <taxon>Neosynechococcus</taxon>
    </lineage>
</organism>
<reference evidence="1 2" key="1">
    <citation type="journal article" date="2014" name="Mol. Ecol.">
        <title>Evolution of Synechococcus.</title>
        <authorList>
            <person name="Dvorak P."/>
            <person name="Casamatta D."/>
            <person name="Hasler P."/>
            <person name="Poulickova A."/>
            <person name="Ondrej V."/>
            <person name="Sanges R."/>
        </authorList>
    </citation>
    <scope>NUCLEOTIDE SEQUENCE [LARGE SCALE GENOMIC DNA]</scope>
    <source>
        <strain evidence="1 2">CAUP A 1101</strain>
    </source>
</reference>
<dbReference type="EMBL" id="JJML01000073">
    <property type="protein sequence ID" value="KGF71467.1"/>
    <property type="molecule type" value="Genomic_DNA"/>
</dbReference>
<sequence length="60" mass="6448">MSTHKDQDFNSTQIGGVLSPVAVYSGLGKRGLLAALLQRHYGTQNRFAQGMNLGESQNLA</sequence>
<gene>
    <name evidence="1" type="ORF">DO97_19360</name>
</gene>
<dbReference type="RefSeq" id="WP_036536652.1">
    <property type="nucleotide sequence ID" value="NZ_JJML01000073.1"/>
</dbReference>
<protein>
    <submittedName>
        <fullName evidence="1">Uncharacterized protein</fullName>
    </submittedName>
</protein>
<accession>A0A098THL0</accession>
<name>A0A098THL0_9CYAN</name>
<dbReference type="AlphaFoldDB" id="A0A098THL0"/>
<keyword evidence="2" id="KW-1185">Reference proteome</keyword>
<proteinExistence type="predicted"/>
<evidence type="ECO:0000313" key="2">
    <source>
        <dbReference type="Proteomes" id="UP000030170"/>
    </source>
</evidence>
<dbReference type="Proteomes" id="UP000030170">
    <property type="component" value="Unassembled WGS sequence"/>
</dbReference>
<evidence type="ECO:0000313" key="1">
    <source>
        <dbReference type="EMBL" id="KGF71467.1"/>
    </source>
</evidence>